<feature type="transmembrane region" description="Helical" evidence="9">
    <location>
        <begin position="369"/>
        <end position="388"/>
    </location>
</feature>
<dbReference type="RefSeq" id="WP_092148793.1">
    <property type="nucleotide sequence ID" value="NZ_LT629700.1"/>
</dbReference>
<keyword evidence="11" id="KW-1185">Reference proteome</keyword>
<keyword evidence="4 9" id="KW-0812">Transmembrane</keyword>
<feature type="transmembrane region" description="Helical" evidence="9">
    <location>
        <begin position="265"/>
        <end position="288"/>
    </location>
</feature>
<evidence type="ECO:0000256" key="4">
    <source>
        <dbReference type="ARBA" id="ARBA00022692"/>
    </source>
</evidence>
<evidence type="ECO:0000256" key="3">
    <source>
        <dbReference type="ARBA" id="ARBA00022679"/>
    </source>
</evidence>
<keyword evidence="3 10" id="KW-0808">Transferase</keyword>
<feature type="transmembrane region" description="Helical" evidence="9">
    <location>
        <begin position="102"/>
        <end position="122"/>
    </location>
</feature>
<reference evidence="11" key="1">
    <citation type="submission" date="2016-10" db="EMBL/GenBank/DDBJ databases">
        <authorList>
            <person name="Varghese N."/>
            <person name="Submissions S."/>
        </authorList>
    </citation>
    <scope>NUCLEOTIDE SEQUENCE [LARGE SCALE GENOMIC DNA]</scope>
    <source>
        <strain evidence="11">DSM 20632</strain>
    </source>
</reference>
<feature type="transmembrane region" description="Helical" evidence="9">
    <location>
        <begin position="134"/>
        <end position="166"/>
    </location>
</feature>
<dbReference type="AlphaFoldDB" id="A0A1G9MS83"/>
<dbReference type="OrthoDB" id="5175994at2"/>
<feature type="transmembrane region" description="Helical" evidence="9">
    <location>
        <begin position="211"/>
        <end position="228"/>
    </location>
</feature>
<dbReference type="GO" id="GO:0016758">
    <property type="term" value="F:hexosyltransferase activity"/>
    <property type="evidence" value="ECO:0007669"/>
    <property type="project" value="InterPro"/>
</dbReference>
<accession>A0A1G9MS83</accession>
<evidence type="ECO:0000256" key="6">
    <source>
        <dbReference type="ARBA" id="ARBA00023136"/>
    </source>
</evidence>
<dbReference type="GO" id="GO:0005886">
    <property type="term" value="C:plasma membrane"/>
    <property type="evidence" value="ECO:0007669"/>
    <property type="project" value="UniProtKB-SubCell"/>
</dbReference>
<keyword evidence="6 9" id="KW-0472">Membrane</keyword>
<evidence type="ECO:0000313" key="10">
    <source>
        <dbReference type="EMBL" id="SDL76515.1"/>
    </source>
</evidence>
<evidence type="ECO:0000256" key="8">
    <source>
        <dbReference type="SAM" id="MobiDB-lite"/>
    </source>
</evidence>
<evidence type="ECO:0000256" key="7">
    <source>
        <dbReference type="ARBA" id="ARBA00024033"/>
    </source>
</evidence>
<feature type="transmembrane region" description="Helical" evidence="9">
    <location>
        <begin position="23"/>
        <end position="45"/>
    </location>
</feature>
<organism evidence="10 11">
    <name type="scientific">Corynebacterium mycetoides</name>
    <dbReference type="NCBI Taxonomy" id="38302"/>
    <lineage>
        <taxon>Bacteria</taxon>
        <taxon>Bacillati</taxon>
        <taxon>Actinomycetota</taxon>
        <taxon>Actinomycetes</taxon>
        <taxon>Mycobacteriales</taxon>
        <taxon>Corynebacteriaceae</taxon>
        <taxon>Corynebacterium</taxon>
    </lineage>
</organism>
<evidence type="ECO:0000256" key="2">
    <source>
        <dbReference type="ARBA" id="ARBA00022475"/>
    </source>
</evidence>
<feature type="region of interest" description="Disordered" evidence="8">
    <location>
        <begin position="396"/>
        <end position="422"/>
    </location>
</feature>
<dbReference type="EMBL" id="LT629700">
    <property type="protein sequence ID" value="SDL76515.1"/>
    <property type="molecule type" value="Genomic_DNA"/>
</dbReference>
<dbReference type="InterPro" id="IPR018584">
    <property type="entry name" value="GT87"/>
</dbReference>
<feature type="compositionally biased region" description="Basic and acidic residues" evidence="8">
    <location>
        <begin position="397"/>
        <end position="406"/>
    </location>
</feature>
<dbReference type="Proteomes" id="UP000199350">
    <property type="component" value="Chromosome I"/>
</dbReference>
<evidence type="ECO:0000313" key="11">
    <source>
        <dbReference type="Proteomes" id="UP000199350"/>
    </source>
</evidence>
<dbReference type="Pfam" id="PF09594">
    <property type="entry name" value="GT87"/>
    <property type="match status" value="1"/>
</dbReference>
<keyword evidence="5 9" id="KW-1133">Transmembrane helix</keyword>
<name>A0A1G9MS83_9CORY</name>
<protein>
    <submittedName>
        <fullName evidence="10">Arabinofuranan 3-O-arabinosyltransferase</fullName>
    </submittedName>
</protein>
<dbReference type="STRING" id="38302.SAMN04488535_0710"/>
<proteinExistence type="inferred from homology"/>
<evidence type="ECO:0000256" key="9">
    <source>
        <dbReference type="SAM" id="Phobius"/>
    </source>
</evidence>
<evidence type="ECO:0000256" key="5">
    <source>
        <dbReference type="ARBA" id="ARBA00022989"/>
    </source>
</evidence>
<sequence>MEKLASLWVDPDPRPSAAPARTVANYVAWPVAALIVIHRVVVLAWTGSPTDDFTTVWSAARRFVDRVPVYDEIYHHVNPHYLYNPGATLLLSPLGLTGNLDAARSLFILANAGAIIAALAWLTLRSGFRLSHPVFPFVVAVAFLTESVTNTLVFSNINGILLLALVAFLDLFLRGRPWAAGLILGLAIVVKPMFAPLIVLPLMRLEWRTPLVAVAVPAALNAVAWPLTPGAGDYVSKVMPYLSVTRDYANASLAGFAAYYGMPGWLHVAVFAALAAAVAVAVLGLARYRYSDEWLWAAASSGVLIAGVCLLSSLGQAYYSMMLFPAIFTVFRPLSPMHTAPVWVGIAVFLSPLQWTTHRMPNVGANLDIALVTAAWSVFVIAIAAWVVSVSTNRSTAKKEPTHDTTELPQLDRGPVARQAQR</sequence>
<feature type="transmembrane region" description="Helical" evidence="9">
    <location>
        <begin position="295"/>
        <end position="319"/>
    </location>
</feature>
<comment type="subcellular location">
    <subcellularLocation>
        <location evidence="1">Cell membrane</location>
        <topology evidence="1">Multi-pass membrane protein</topology>
    </subcellularLocation>
</comment>
<gene>
    <name evidence="10" type="ORF">SAMN04488535_0710</name>
</gene>
<evidence type="ECO:0000256" key="1">
    <source>
        <dbReference type="ARBA" id="ARBA00004651"/>
    </source>
</evidence>
<comment type="similarity">
    <text evidence="7">Belongs to the glycosyltransferase 87 family.</text>
</comment>
<keyword evidence="2" id="KW-1003">Cell membrane</keyword>
<feature type="transmembrane region" description="Helical" evidence="9">
    <location>
        <begin position="178"/>
        <end position="199"/>
    </location>
</feature>